<gene>
    <name evidence="1" type="ORF">BCD95_004737</name>
</gene>
<evidence type="ECO:0000313" key="2">
    <source>
        <dbReference type="Proteomes" id="UP000822184"/>
    </source>
</evidence>
<keyword evidence="1" id="KW-0808">Transferase</keyword>
<dbReference type="Proteomes" id="UP000822184">
    <property type="component" value="Unassembled WGS sequence"/>
</dbReference>
<proteinExistence type="predicted"/>
<reference evidence="1" key="1">
    <citation type="submission" date="2020-06" db="EMBL/GenBank/DDBJ databases">
        <title>Genomic insights into acetone-butanol-ethanol (ABE) fermentation by sequencing solventogenic clostridia strains.</title>
        <authorList>
            <person name="Brown S."/>
        </authorList>
    </citation>
    <scope>NUCLEOTIDE SEQUENCE</scope>
    <source>
        <strain evidence="1">DJ123</strain>
    </source>
</reference>
<comment type="caution">
    <text evidence="1">The sequence shown here is derived from an EMBL/GenBank/DDBJ whole genome shotgun (WGS) entry which is preliminary data.</text>
</comment>
<accession>A0AAE5H744</accession>
<dbReference type="RefSeq" id="WP_077855934.1">
    <property type="nucleotide sequence ID" value="NZ_JABFUN010000001.1"/>
</dbReference>
<dbReference type="EMBL" id="JABTDW010000001">
    <property type="protein sequence ID" value="NSB16478.1"/>
    <property type="molecule type" value="Genomic_DNA"/>
</dbReference>
<sequence length="79" mass="9338">MKKKNNILNLVNEIINDRENEEAIKEFAKTIPSIITMHRAVYEEMKKQKYTEEQSFKFASDYILGQLFIANQNRNKGID</sequence>
<keyword evidence="1" id="KW-0418">Kinase</keyword>
<dbReference type="GO" id="GO:0016301">
    <property type="term" value="F:kinase activity"/>
    <property type="evidence" value="ECO:0007669"/>
    <property type="project" value="UniProtKB-KW"/>
</dbReference>
<organism evidence="1 2">
    <name type="scientific">Clostridium beijerinckii</name>
    <name type="common">Clostridium MP</name>
    <dbReference type="NCBI Taxonomy" id="1520"/>
    <lineage>
        <taxon>Bacteria</taxon>
        <taxon>Bacillati</taxon>
        <taxon>Bacillota</taxon>
        <taxon>Clostridia</taxon>
        <taxon>Eubacteriales</taxon>
        <taxon>Clostridiaceae</taxon>
        <taxon>Clostridium</taxon>
    </lineage>
</organism>
<evidence type="ECO:0000313" key="1">
    <source>
        <dbReference type="EMBL" id="NSB16478.1"/>
    </source>
</evidence>
<protein>
    <submittedName>
        <fullName evidence="1">Two-component sensor histidine kinase</fullName>
    </submittedName>
</protein>
<dbReference type="AlphaFoldDB" id="A0AAE5H744"/>
<name>A0AAE5H744_CLOBE</name>